<evidence type="ECO:0000313" key="16">
    <source>
        <dbReference type="Proteomes" id="UP000787322"/>
    </source>
</evidence>
<gene>
    <name evidence="15" type="ORF">HXK24_04220</name>
</gene>
<evidence type="ECO:0000313" key="15">
    <source>
        <dbReference type="EMBL" id="MBF4803013.1"/>
    </source>
</evidence>
<dbReference type="EMBL" id="JABZGU010000086">
    <property type="protein sequence ID" value="MBF4803013.1"/>
    <property type="molecule type" value="Genomic_DNA"/>
</dbReference>
<comment type="subcellular location">
    <subcellularLocation>
        <location evidence="1">Cell membrane</location>
        <topology evidence="1">Multi-pass membrane protein</topology>
    </subcellularLocation>
</comment>
<keyword evidence="5" id="KW-0762">Sugar transport</keyword>
<evidence type="ECO:0000256" key="3">
    <source>
        <dbReference type="ARBA" id="ARBA00022448"/>
    </source>
</evidence>
<reference evidence="15" key="1">
    <citation type="submission" date="2020-04" db="EMBL/GenBank/DDBJ databases">
        <title>Deep metagenomics examines the oral microbiome during advanced dental caries in children, revealing novel taxa and co-occurrences with host molecules.</title>
        <authorList>
            <person name="Baker J.L."/>
            <person name="Morton J.T."/>
            <person name="Dinis M."/>
            <person name="Alvarez R."/>
            <person name="Tran N.C."/>
            <person name="Knight R."/>
            <person name="Edlund A."/>
        </authorList>
    </citation>
    <scope>NUCLEOTIDE SEQUENCE</scope>
    <source>
        <strain evidence="15">JCVI_3_bin.11</strain>
    </source>
</reference>
<keyword evidence="6" id="KW-0598">Phosphotransferase system</keyword>
<dbReference type="InterPro" id="IPR051562">
    <property type="entry name" value="Ascorbate-PTS_EIIC"/>
</dbReference>
<feature type="transmembrane region" description="Helical" evidence="14">
    <location>
        <begin position="146"/>
        <end position="167"/>
    </location>
</feature>
<dbReference type="InterPro" id="IPR004703">
    <property type="entry name" value="PTS_sugar-sp_permease"/>
</dbReference>
<organism evidence="15 16">
    <name type="scientific">Lancefieldella parvula</name>
    <dbReference type="NCBI Taxonomy" id="1382"/>
    <lineage>
        <taxon>Bacteria</taxon>
        <taxon>Bacillati</taxon>
        <taxon>Actinomycetota</taxon>
        <taxon>Coriobacteriia</taxon>
        <taxon>Coriobacteriales</taxon>
        <taxon>Atopobiaceae</taxon>
        <taxon>Lancefieldella</taxon>
    </lineage>
</organism>
<keyword evidence="4" id="KW-1003">Cell membrane</keyword>
<evidence type="ECO:0000256" key="14">
    <source>
        <dbReference type="SAM" id="Phobius"/>
    </source>
</evidence>
<keyword evidence="9 14" id="KW-0472">Membrane</keyword>
<protein>
    <recommendedName>
        <fullName evidence="12">Ascorbate-specific PTS system EIIC component</fullName>
    </recommendedName>
    <alternativeName>
        <fullName evidence="13">Ascorbate-specific permease IIC component UlaA</fullName>
    </alternativeName>
</protein>
<dbReference type="NCBIfam" id="NF006920">
    <property type="entry name" value="PRK09410.1-2"/>
    <property type="match status" value="1"/>
</dbReference>
<keyword evidence="3" id="KW-0813">Transport</keyword>
<feature type="transmembrane region" description="Helical" evidence="14">
    <location>
        <begin position="374"/>
        <end position="398"/>
    </location>
</feature>
<comment type="caution">
    <text evidence="15">The sequence shown here is derived from an EMBL/GenBank/DDBJ whole genome shotgun (WGS) entry which is preliminary data.</text>
</comment>
<evidence type="ECO:0000256" key="1">
    <source>
        <dbReference type="ARBA" id="ARBA00004651"/>
    </source>
</evidence>
<evidence type="ECO:0000256" key="12">
    <source>
        <dbReference type="ARBA" id="ARBA00039702"/>
    </source>
</evidence>
<name>A0A9D6AFH7_9ACTN</name>
<evidence type="ECO:0000256" key="5">
    <source>
        <dbReference type="ARBA" id="ARBA00022597"/>
    </source>
</evidence>
<evidence type="ECO:0000256" key="11">
    <source>
        <dbReference type="ARBA" id="ARBA00038218"/>
    </source>
</evidence>
<evidence type="ECO:0000256" key="9">
    <source>
        <dbReference type="ARBA" id="ARBA00023136"/>
    </source>
</evidence>
<dbReference type="PANTHER" id="PTHR33843">
    <property type="entry name" value="ASCORBATE-SPECIFIC PTS SYSTEM EIIC COMPONENT"/>
    <property type="match status" value="1"/>
</dbReference>
<keyword evidence="8 14" id="KW-1133">Transmembrane helix</keyword>
<dbReference type="NCBIfam" id="NF009553">
    <property type="entry name" value="PRK12997.1-5"/>
    <property type="match status" value="1"/>
</dbReference>
<feature type="transmembrane region" description="Helical" evidence="14">
    <location>
        <begin position="347"/>
        <end position="368"/>
    </location>
</feature>
<feature type="transmembrane region" description="Helical" evidence="14">
    <location>
        <begin position="6"/>
        <end position="28"/>
    </location>
</feature>
<feature type="transmembrane region" description="Helical" evidence="14">
    <location>
        <begin position="40"/>
        <end position="73"/>
    </location>
</feature>
<dbReference type="Pfam" id="PF03611">
    <property type="entry name" value="EIIC-GAT"/>
    <property type="match status" value="1"/>
</dbReference>
<proteinExistence type="inferred from homology"/>
<evidence type="ECO:0000256" key="10">
    <source>
        <dbReference type="ARBA" id="ARBA00037387"/>
    </source>
</evidence>
<evidence type="ECO:0000256" key="2">
    <source>
        <dbReference type="ARBA" id="ARBA00011738"/>
    </source>
</evidence>
<feature type="transmembrane region" description="Helical" evidence="14">
    <location>
        <begin position="224"/>
        <end position="243"/>
    </location>
</feature>
<evidence type="ECO:0000256" key="7">
    <source>
        <dbReference type="ARBA" id="ARBA00022692"/>
    </source>
</evidence>
<evidence type="ECO:0000256" key="6">
    <source>
        <dbReference type="ARBA" id="ARBA00022683"/>
    </source>
</evidence>
<comment type="subunit">
    <text evidence="2">Homodimer.</text>
</comment>
<evidence type="ECO:0000256" key="13">
    <source>
        <dbReference type="ARBA" id="ARBA00042859"/>
    </source>
</evidence>
<evidence type="ECO:0000256" key="4">
    <source>
        <dbReference type="ARBA" id="ARBA00022475"/>
    </source>
</evidence>
<dbReference type="GO" id="GO:0009401">
    <property type="term" value="P:phosphoenolpyruvate-dependent sugar phosphotransferase system"/>
    <property type="evidence" value="ECO:0007669"/>
    <property type="project" value="UniProtKB-KW"/>
</dbReference>
<comment type="function">
    <text evidence="10">The phosphoenolpyruvate-dependent sugar phosphotransferase system (sugar PTS), a major carbohydrate active transport system, catalyzes the phosphorylation of incoming sugar substrates concomitantly with their translocation across the cell membrane. The enzyme II UlaABC PTS system is involved in ascorbate transport.</text>
</comment>
<dbReference type="GO" id="GO:0005886">
    <property type="term" value="C:plasma membrane"/>
    <property type="evidence" value="ECO:0007669"/>
    <property type="project" value="UniProtKB-SubCell"/>
</dbReference>
<feature type="transmembrane region" description="Helical" evidence="14">
    <location>
        <begin position="119"/>
        <end position="140"/>
    </location>
</feature>
<sequence length="489" mass="51300">MPIVEFFVNVLSTPAILVGLVALLGLALQGKPVEDLIRGTLKTIVGFLVLSAGAGFLQTGSLLAFGEIFNFAFDMQGVVPNNEAVVSLALGEFGQATAIIMCIGMVLNIVLARFSRFNYIFLTGHHTLYMAAMLAIILHVGGLSGWMLYISGACLLALIMVLSPAYCQPTMRKVTGSDSVALGHFGGAGYWLAGMVGKLFASDRENSTENIKFSKRLIFLRDNTVSIGLTMIIMFLVITGVAVSRGLLTLVPAGTTAAEFASNPQYAGLQHLGDLLNIGTETTTNWIVWAFTRGLSFAGGVYIILSGVRLIIGEIVPAFKGIAQKLVPGAKPAIDCPIAFTYAPNAVIIGFLSSFVGGILGLLILGVINAQVAAIALILPGVVPHFFCGATAGVFGNAEGGIKGCIAGSFVHGLLITFLPALCMPVFTLMGFTSATFSDADFSIMALIFGNVALNVQGAVLTGICVVCFCLPILFNLVAPKKAEEKKAE</sequence>
<comment type="similarity">
    <text evidence="11">Belongs to the UlaA family.</text>
</comment>
<dbReference type="Proteomes" id="UP000787322">
    <property type="component" value="Unassembled WGS sequence"/>
</dbReference>
<feature type="transmembrane region" description="Helical" evidence="14">
    <location>
        <begin position="452"/>
        <end position="479"/>
    </location>
</feature>
<accession>A0A9D6AFH7</accession>
<evidence type="ECO:0000256" key="8">
    <source>
        <dbReference type="ARBA" id="ARBA00022989"/>
    </source>
</evidence>
<dbReference type="PANTHER" id="PTHR33843:SF4">
    <property type="entry name" value="ASCORBATE-SPECIFIC PTS SYSTEM EIIC COMPONENT"/>
    <property type="match status" value="1"/>
</dbReference>
<keyword evidence="7 14" id="KW-0812">Transmembrane</keyword>
<feature type="transmembrane region" description="Helical" evidence="14">
    <location>
        <begin position="410"/>
        <end position="432"/>
    </location>
</feature>
<feature type="transmembrane region" description="Helical" evidence="14">
    <location>
        <begin position="286"/>
        <end position="305"/>
    </location>
</feature>
<dbReference type="AlphaFoldDB" id="A0A9D6AFH7"/>
<feature type="transmembrane region" description="Helical" evidence="14">
    <location>
        <begin position="93"/>
        <end position="112"/>
    </location>
</feature>